<dbReference type="SUPFAM" id="SSF55874">
    <property type="entry name" value="ATPase domain of HSP90 chaperone/DNA topoisomerase II/histidine kinase"/>
    <property type="match status" value="1"/>
</dbReference>
<evidence type="ECO:0008006" key="3">
    <source>
        <dbReference type="Google" id="ProtNLM"/>
    </source>
</evidence>
<evidence type="ECO:0000313" key="2">
    <source>
        <dbReference type="Proteomes" id="UP000770785"/>
    </source>
</evidence>
<organism evidence="1 2">
    <name type="scientific">Neolewinella antarctica</name>
    <dbReference type="NCBI Taxonomy" id="442734"/>
    <lineage>
        <taxon>Bacteria</taxon>
        <taxon>Pseudomonadati</taxon>
        <taxon>Bacteroidota</taxon>
        <taxon>Saprospiria</taxon>
        <taxon>Saprospirales</taxon>
        <taxon>Lewinellaceae</taxon>
        <taxon>Neolewinella</taxon>
    </lineage>
</organism>
<dbReference type="Proteomes" id="UP000770785">
    <property type="component" value="Unassembled WGS sequence"/>
</dbReference>
<dbReference type="EMBL" id="JAATJH010000005">
    <property type="protein sequence ID" value="NJC27634.1"/>
    <property type="molecule type" value="Genomic_DNA"/>
</dbReference>
<accession>A0ABX0XFF2</accession>
<dbReference type="InterPro" id="IPR036890">
    <property type="entry name" value="HATPase_C_sf"/>
</dbReference>
<dbReference type="NCBIfam" id="NF047352">
    <property type="entry name" value="P_loop_sacsin"/>
    <property type="match status" value="1"/>
</dbReference>
<comment type="caution">
    <text evidence="1">The sequence shown here is derived from an EMBL/GenBank/DDBJ whole genome shotgun (WGS) entry which is preliminary data.</text>
</comment>
<sequence>MNQTPYKQTPKFSDDPEEIQRYNNKKQAADKIRQILSQVRNKPADSARRWIWELIQNAKDIPTRGDRRRTMRVDYDGNKIVFSHNAEPFSMYNLNSLVQQVSGKSSTNNDEAVTGKFGTGFIATHLLSPIIQVSGPILFNDTQIVKRVNVELDRSGESSEELMEKIGFALDRISRKDDPEVFAPFENINRLNDPSYLGTSFTYPLTSDGAVRAAEDGLADVAATLPVALIGNASLIEKVVINDRGQETVYTVSSPEQKGCGINLATIVITQNGCQPNAQSFYYTKGAFGEKDLGISLYAPFADGAAKNLVAKPTTTPFLYRDFPLIGSETFNFPFIINGKNLNPTEDRADIVIHSEEDKEAKKNRRQIEQAFELARKFTLGLIDLDVSDRFKLAFTRLPKTLAATKKEKHRWDSRTWYEALQEQHRAFLFDLPLVRCADSKYRALRNILLPKFGAKDEVKKAFYDLAAQFLGHDTVPAKEELLDWHEMLGPESENNWPETVDFDLKDLFVEVQKEKNLLQLSQSLGGEDSAVAWVKDLLAFAHEHNETALLKEYAVLPNIYGRFKKQVVGQLFKQDEQDILTDFFLDRLKEVYSQNVINWRTSIIDRRFTELPFLESTRSLTDLSQELNDKLKPILSTTGSFNYKFLKRGDEGRQFVFQLLKAKTTNQSEDSFRFKLLTHLNRLYGEENHRIEVENINSFKFEIALKLAICFANRDIQRATNINGLAEKMGADDAEAMQWLNAYYKLLQGPGGYADEINRGKIVPDLYGDFHKWDDLEDPGTDDARLPEELIDVLAELNPRKDWRGDLMSYEVEVRRNNARSFAQLSEELAAEVRAVQDDLANGNTNILNEKATPLSTLIDWCVANAPLAEKHLSSFKQNRVSLSFALTVGNTNIRIQDIRLLGEEGTIEILQTIDKSGLKNEQVQELLATVNANNFASIIKQAKGIKAEADHKAKMLQMGQDIEKVIQEALNTNAPGLTASRPNQGKGNHDILVTNSLTGKTCRIEVKSYASHKGQYLRFAPSQADAAVQNSDDFIISMIPIQDYTKEVSQEYIAVNLFSCHQVGDLFETGMEDYRTHQIIRKRGGVSTLYLDLLGEERIEVSGDELRKRSVDLAELVTHLRKTTSVTF</sequence>
<proteinExistence type="predicted"/>
<evidence type="ECO:0000313" key="1">
    <source>
        <dbReference type="EMBL" id="NJC27634.1"/>
    </source>
</evidence>
<keyword evidence="2" id="KW-1185">Reference proteome</keyword>
<protein>
    <recommendedName>
        <fullName evidence="3">Protein NO VEIN C-terminal domain-containing protein</fullName>
    </recommendedName>
</protein>
<gene>
    <name evidence="1" type="ORF">GGR27_003151</name>
</gene>
<dbReference type="RefSeq" id="WP_168038908.1">
    <property type="nucleotide sequence ID" value="NZ_JAATJH010000005.1"/>
</dbReference>
<reference evidence="1 2" key="1">
    <citation type="submission" date="2020-03" db="EMBL/GenBank/DDBJ databases">
        <title>Genomic Encyclopedia of Type Strains, Phase IV (KMG-IV): sequencing the most valuable type-strain genomes for metagenomic binning, comparative biology and taxonomic classification.</title>
        <authorList>
            <person name="Goeker M."/>
        </authorList>
    </citation>
    <scope>NUCLEOTIDE SEQUENCE [LARGE SCALE GENOMIC DNA]</scope>
    <source>
        <strain evidence="1 2">DSM 105096</strain>
    </source>
</reference>
<name>A0ABX0XFF2_9BACT</name>